<keyword evidence="1" id="KW-0805">Transcription regulation</keyword>
<dbReference type="SUPFAM" id="SSF46689">
    <property type="entry name" value="Homeodomain-like"/>
    <property type="match status" value="1"/>
</dbReference>
<evidence type="ECO:0000256" key="1">
    <source>
        <dbReference type="ARBA" id="ARBA00023015"/>
    </source>
</evidence>
<accession>A0A839RKH2</accession>
<proteinExistence type="predicted"/>
<dbReference type="PANTHER" id="PTHR46796">
    <property type="entry name" value="HTH-TYPE TRANSCRIPTIONAL ACTIVATOR RHAS-RELATED"/>
    <property type="match status" value="1"/>
</dbReference>
<dbReference type="Gene3D" id="1.10.10.60">
    <property type="entry name" value="Homeodomain-like"/>
    <property type="match status" value="1"/>
</dbReference>
<sequence>MTAPVMEFARGSMRIPGIAAAYGYRSEGLSPGVHRGLPSQYVTFIISLDDPIETAASPEDLAAGVTLRNEVVISGLHTSPAYVRQPEHQAGVQLAVHPLLARQLFGVPVGELSELTYEGAGLLGRGIDLLREELYELPTWQQRFETLRDYLHRRLDTTAQSPRRELFGAWNHLAATGGAATASQVADAVNLSSRRLTDLFRNETGISPKDAGRLIRFDRAITLVGASLRGGHTPVFADVAAECGFYDHAHLVREFRRFTGTTPTRWLAEEFQNLQAGGHDRREK</sequence>
<dbReference type="AlphaFoldDB" id="A0A839RKH2"/>
<dbReference type="SMART" id="SM00342">
    <property type="entry name" value="HTH_ARAC"/>
    <property type="match status" value="1"/>
</dbReference>
<dbReference type="InterPro" id="IPR050204">
    <property type="entry name" value="AraC_XylS_family_regulators"/>
</dbReference>
<evidence type="ECO:0000256" key="3">
    <source>
        <dbReference type="ARBA" id="ARBA00023163"/>
    </source>
</evidence>
<organism evidence="5 6">
    <name type="scientific">Hoyosella altamirensis</name>
    <dbReference type="NCBI Taxonomy" id="616997"/>
    <lineage>
        <taxon>Bacteria</taxon>
        <taxon>Bacillati</taxon>
        <taxon>Actinomycetota</taxon>
        <taxon>Actinomycetes</taxon>
        <taxon>Mycobacteriales</taxon>
        <taxon>Hoyosellaceae</taxon>
        <taxon>Hoyosella</taxon>
    </lineage>
</organism>
<reference evidence="5 6" key="1">
    <citation type="submission" date="2020-08" db="EMBL/GenBank/DDBJ databases">
        <title>Sequencing the genomes of 1000 actinobacteria strains.</title>
        <authorList>
            <person name="Klenk H.-P."/>
        </authorList>
    </citation>
    <scope>NUCLEOTIDE SEQUENCE [LARGE SCALE GENOMIC DNA]</scope>
    <source>
        <strain evidence="5 6">DSM 45258</strain>
    </source>
</reference>
<name>A0A839RKH2_9ACTN</name>
<evidence type="ECO:0000313" key="6">
    <source>
        <dbReference type="Proteomes" id="UP000567922"/>
    </source>
</evidence>
<dbReference type="Pfam" id="PF12833">
    <property type="entry name" value="HTH_18"/>
    <property type="match status" value="1"/>
</dbReference>
<dbReference type="GO" id="GO:0003700">
    <property type="term" value="F:DNA-binding transcription factor activity"/>
    <property type="evidence" value="ECO:0007669"/>
    <property type="project" value="InterPro"/>
</dbReference>
<dbReference type="InterPro" id="IPR009057">
    <property type="entry name" value="Homeodomain-like_sf"/>
</dbReference>
<dbReference type="PANTHER" id="PTHR46796:SF15">
    <property type="entry name" value="BLL1074 PROTEIN"/>
    <property type="match status" value="1"/>
</dbReference>
<evidence type="ECO:0000259" key="4">
    <source>
        <dbReference type="PROSITE" id="PS01124"/>
    </source>
</evidence>
<protein>
    <submittedName>
        <fullName evidence="5">AraC-like DNA-binding protein</fullName>
    </submittedName>
</protein>
<dbReference type="InterPro" id="IPR018062">
    <property type="entry name" value="HTH_AraC-typ_CS"/>
</dbReference>
<dbReference type="InterPro" id="IPR018060">
    <property type="entry name" value="HTH_AraC"/>
</dbReference>
<dbReference type="Proteomes" id="UP000567922">
    <property type="component" value="Unassembled WGS sequence"/>
</dbReference>
<evidence type="ECO:0000313" key="5">
    <source>
        <dbReference type="EMBL" id="MBB3036616.1"/>
    </source>
</evidence>
<comment type="caution">
    <text evidence="5">The sequence shown here is derived from an EMBL/GenBank/DDBJ whole genome shotgun (WGS) entry which is preliminary data.</text>
</comment>
<keyword evidence="2 5" id="KW-0238">DNA-binding</keyword>
<gene>
    <name evidence="5" type="ORF">FHU29_001050</name>
</gene>
<dbReference type="PROSITE" id="PS00041">
    <property type="entry name" value="HTH_ARAC_FAMILY_1"/>
    <property type="match status" value="1"/>
</dbReference>
<feature type="domain" description="HTH araC/xylS-type" evidence="4">
    <location>
        <begin position="171"/>
        <end position="269"/>
    </location>
</feature>
<dbReference type="EMBL" id="JACHWS010000001">
    <property type="protein sequence ID" value="MBB3036616.1"/>
    <property type="molecule type" value="Genomic_DNA"/>
</dbReference>
<evidence type="ECO:0000256" key="2">
    <source>
        <dbReference type="ARBA" id="ARBA00023125"/>
    </source>
</evidence>
<dbReference type="GO" id="GO:0043565">
    <property type="term" value="F:sequence-specific DNA binding"/>
    <property type="evidence" value="ECO:0007669"/>
    <property type="project" value="InterPro"/>
</dbReference>
<keyword evidence="6" id="KW-1185">Reference proteome</keyword>
<dbReference type="RefSeq" id="WP_198156539.1">
    <property type="nucleotide sequence ID" value="NZ_BDDI01000010.1"/>
</dbReference>
<dbReference type="PROSITE" id="PS01124">
    <property type="entry name" value="HTH_ARAC_FAMILY_2"/>
    <property type="match status" value="1"/>
</dbReference>
<keyword evidence="3" id="KW-0804">Transcription</keyword>